<name>A0A0B7A5P1_9EUPU</name>
<feature type="non-terminal residue" evidence="2">
    <location>
        <position position="74"/>
    </location>
</feature>
<feature type="non-terminal residue" evidence="2">
    <location>
        <position position="1"/>
    </location>
</feature>
<accession>A0A0B7A5P1</accession>
<keyword evidence="1" id="KW-1133">Transmembrane helix</keyword>
<feature type="transmembrane region" description="Helical" evidence="1">
    <location>
        <begin position="6"/>
        <end position="29"/>
    </location>
</feature>
<protein>
    <submittedName>
        <fullName evidence="2">Uncharacterized protein</fullName>
    </submittedName>
</protein>
<sequence>ANFNTTIIIASACAVLALVIMVIIAIVCLRRKKRTKSTSSGLEGDDMWVDLYRENSSHQMPLPSLTTCTSTFEM</sequence>
<keyword evidence="1" id="KW-0812">Transmembrane</keyword>
<gene>
    <name evidence="2" type="primary">ORF95110</name>
</gene>
<organism evidence="2">
    <name type="scientific">Arion vulgaris</name>
    <dbReference type="NCBI Taxonomy" id="1028688"/>
    <lineage>
        <taxon>Eukaryota</taxon>
        <taxon>Metazoa</taxon>
        <taxon>Spiralia</taxon>
        <taxon>Lophotrochozoa</taxon>
        <taxon>Mollusca</taxon>
        <taxon>Gastropoda</taxon>
        <taxon>Heterobranchia</taxon>
        <taxon>Euthyneura</taxon>
        <taxon>Panpulmonata</taxon>
        <taxon>Eupulmonata</taxon>
        <taxon>Stylommatophora</taxon>
        <taxon>Helicina</taxon>
        <taxon>Arionoidea</taxon>
        <taxon>Arionidae</taxon>
        <taxon>Arion</taxon>
    </lineage>
</organism>
<keyword evidence="1" id="KW-0472">Membrane</keyword>
<dbReference type="EMBL" id="HACG01028486">
    <property type="protein sequence ID" value="CEK75351.1"/>
    <property type="molecule type" value="Transcribed_RNA"/>
</dbReference>
<evidence type="ECO:0000256" key="1">
    <source>
        <dbReference type="SAM" id="Phobius"/>
    </source>
</evidence>
<dbReference type="AlphaFoldDB" id="A0A0B7A5P1"/>
<proteinExistence type="predicted"/>
<reference evidence="2" key="1">
    <citation type="submission" date="2014-12" db="EMBL/GenBank/DDBJ databases">
        <title>Insight into the proteome of Arion vulgaris.</title>
        <authorList>
            <person name="Aradska J."/>
            <person name="Bulat T."/>
            <person name="Smidak R."/>
            <person name="Sarate P."/>
            <person name="Gangsoo J."/>
            <person name="Sialana F."/>
            <person name="Bilban M."/>
            <person name="Lubec G."/>
        </authorList>
    </citation>
    <scope>NUCLEOTIDE SEQUENCE</scope>
    <source>
        <tissue evidence="2">Skin</tissue>
    </source>
</reference>
<evidence type="ECO:0000313" key="2">
    <source>
        <dbReference type="EMBL" id="CEK75351.1"/>
    </source>
</evidence>